<feature type="transmembrane region" description="Helical" evidence="1">
    <location>
        <begin position="72"/>
        <end position="91"/>
    </location>
</feature>
<dbReference type="AlphaFoldDB" id="A0A5M8Q615"/>
<keyword evidence="3" id="KW-1185">Reference proteome</keyword>
<evidence type="ECO:0000256" key="1">
    <source>
        <dbReference type="SAM" id="Phobius"/>
    </source>
</evidence>
<dbReference type="EMBL" id="VOIR01000019">
    <property type="protein sequence ID" value="KAA6430112.1"/>
    <property type="molecule type" value="Genomic_DNA"/>
</dbReference>
<keyword evidence="1" id="KW-0812">Transmembrane</keyword>
<accession>A0A5M8Q615</accession>
<protein>
    <recommendedName>
        <fullName evidence="4">Integral membrane protein</fullName>
    </recommendedName>
</protein>
<name>A0A5M8Q615_9MICO</name>
<dbReference type="OrthoDB" id="7188487at2"/>
<feature type="transmembrane region" description="Helical" evidence="1">
    <location>
        <begin position="42"/>
        <end position="60"/>
    </location>
</feature>
<organism evidence="2 3">
    <name type="scientific">Agrococcus sediminis</name>
    <dbReference type="NCBI Taxonomy" id="2599924"/>
    <lineage>
        <taxon>Bacteria</taxon>
        <taxon>Bacillati</taxon>
        <taxon>Actinomycetota</taxon>
        <taxon>Actinomycetes</taxon>
        <taxon>Micrococcales</taxon>
        <taxon>Microbacteriaceae</taxon>
        <taxon>Agrococcus</taxon>
    </lineage>
</organism>
<dbReference type="Proteomes" id="UP000323221">
    <property type="component" value="Unassembled WGS sequence"/>
</dbReference>
<reference evidence="2 3" key="1">
    <citation type="submission" date="2019-08" db="EMBL/GenBank/DDBJ databases">
        <title>Agrococcus lahaulensis sp. nov., isolated from a cold desert of the Indian Himalayas.</title>
        <authorList>
            <person name="Qu J.H."/>
        </authorList>
    </citation>
    <scope>NUCLEOTIDE SEQUENCE [LARGE SCALE GENOMIC DNA]</scope>
    <source>
        <strain evidence="2 3">NS18</strain>
    </source>
</reference>
<keyword evidence="1" id="KW-0472">Membrane</keyword>
<evidence type="ECO:0000313" key="2">
    <source>
        <dbReference type="EMBL" id="KAA6430112.1"/>
    </source>
</evidence>
<keyword evidence="1" id="KW-1133">Transmembrane helix</keyword>
<evidence type="ECO:0008006" key="4">
    <source>
        <dbReference type="Google" id="ProtNLM"/>
    </source>
</evidence>
<comment type="caution">
    <text evidence="2">The sequence shown here is derived from an EMBL/GenBank/DDBJ whole genome shotgun (WGS) entry which is preliminary data.</text>
</comment>
<dbReference type="RefSeq" id="WP_146358110.1">
    <property type="nucleotide sequence ID" value="NZ_VOIR01000019.1"/>
</dbReference>
<proteinExistence type="predicted"/>
<feature type="transmembrane region" description="Helical" evidence="1">
    <location>
        <begin position="163"/>
        <end position="188"/>
    </location>
</feature>
<feature type="transmembrane region" description="Helical" evidence="1">
    <location>
        <begin position="133"/>
        <end position="151"/>
    </location>
</feature>
<evidence type="ECO:0000313" key="3">
    <source>
        <dbReference type="Proteomes" id="UP000323221"/>
    </source>
</evidence>
<sequence length="194" mass="20104">MRSRFVRRWIAWVSIGEACGFAVAAAAGVLAEALRLGDAERLVLLVAAGAVEGAALATGQHAAMERDRPRRAAWVGATAAAASLAWLLGMLPSTVGLPEGPWTVVLLVVGGVVLLATIPVAQWLVLRRPGAGRWVPISMGAWLVAILWTAAPSPFVDESSPVLLVVALYVVAGALMAVTVAALTAPLARSLFAR</sequence>
<feature type="transmembrane region" description="Helical" evidence="1">
    <location>
        <begin position="103"/>
        <end position="126"/>
    </location>
</feature>
<gene>
    <name evidence="2" type="ORF">FQ330_12850</name>
</gene>
<feature type="transmembrane region" description="Helical" evidence="1">
    <location>
        <begin position="9"/>
        <end position="30"/>
    </location>
</feature>